<name>A0A017T7V3_9BACT</name>
<organism evidence="2 3">
    <name type="scientific">Chondromyces apiculatus DSM 436</name>
    <dbReference type="NCBI Taxonomy" id="1192034"/>
    <lineage>
        <taxon>Bacteria</taxon>
        <taxon>Pseudomonadati</taxon>
        <taxon>Myxococcota</taxon>
        <taxon>Polyangia</taxon>
        <taxon>Polyangiales</taxon>
        <taxon>Polyangiaceae</taxon>
        <taxon>Chondromyces</taxon>
    </lineage>
</organism>
<dbReference type="NCBIfam" id="NF033611">
    <property type="entry name" value="SAVED"/>
    <property type="match status" value="1"/>
</dbReference>
<dbReference type="RefSeq" id="WP_044241846.1">
    <property type="nucleotide sequence ID" value="NZ_ASRX01000024.1"/>
</dbReference>
<accession>A0A017T7V3</accession>
<comment type="caution">
    <text evidence="2">The sequence shown here is derived from an EMBL/GenBank/DDBJ whole genome shotgun (WGS) entry which is preliminary data.</text>
</comment>
<dbReference type="Proteomes" id="UP000019678">
    <property type="component" value="Unassembled WGS sequence"/>
</dbReference>
<proteinExistence type="predicted"/>
<gene>
    <name evidence="2" type="ORF">CAP_3270</name>
</gene>
<dbReference type="EMBL" id="ASRX01000024">
    <property type="protein sequence ID" value="EYF05353.1"/>
    <property type="molecule type" value="Genomic_DNA"/>
</dbReference>
<evidence type="ECO:0000313" key="3">
    <source>
        <dbReference type="Proteomes" id="UP000019678"/>
    </source>
</evidence>
<dbReference type="eggNOG" id="COG1409">
    <property type="taxonomic scope" value="Bacteria"/>
</dbReference>
<dbReference type="OrthoDB" id="583504at2"/>
<dbReference type="InterPro" id="IPR040836">
    <property type="entry name" value="SAVED"/>
</dbReference>
<feature type="domain" description="SMODS-associated and fused to various effectors" evidence="1">
    <location>
        <begin position="73"/>
        <end position="262"/>
    </location>
</feature>
<keyword evidence="3" id="KW-1185">Reference proteome</keyword>
<dbReference type="STRING" id="1192034.CAP_3270"/>
<evidence type="ECO:0000313" key="2">
    <source>
        <dbReference type="EMBL" id="EYF05353.1"/>
    </source>
</evidence>
<dbReference type="Pfam" id="PF18145">
    <property type="entry name" value="SAVED"/>
    <property type="match status" value="1"/>
</dbReference>
<protein>
    <recommendedName>
        <fullName evidence="1">SMODS-associated and fused to various effectors domain-containing protein</fullName>
    </recommendedName>
</protein>
<dbReference type="AlphaFoldDB" id="A0A017T7V3"/>
<sequence length="599" mass="68744">MHPSDTPPPRGLILLSQPELLNISPDEMTDARPEAYRDLPYRIVEFNHDESFRPPGAPRNWSAEQRALDEQFHTSVKPLRDKYPDYSLLYFGSSSVPLTLYLGYLLETWQRLEVIPRHHEARTWGWHPSQESRPARLAPLQLPDFKDRSPGEAIIRVSTSHRVDAQVTRDVVPGPVLVDLDIALEHPSEDAFSTMDEMLDVTRAFRQALDCIGDNFKSIKRVHLFASVQTGMALLLGAQISKTMHPAVQTYQYTRSSEEGPYHAPALLINGPRTPEPVALRPEEVAQAALDRENLDRDFRRMKGQVRREQGEGRTSWPDAILRNPAEGAVFAGMWKKLPPLWKTPLNQTKIDVATREVEDTFRLNPASEWQIDDRWLARLACRIPEEVSRRRALRMLVLHEAVHRGPQALTRTSSKGIGRFPKVLEEMDYHSDVWGMLYEHTLTASESPEDVERPALFFRDLIHTATETMWAFDDDGQPLRRIQVRRLNRYLIWYWQYLLLEAAAMQQTSFHDVLVLLAQRPLIELAGPTLITEDERVYFPLDPALVTTPEVCVYHEGRLYRHGARYDFSITALLDGVRERNGEAILEVLRAAAEQTAR</sequence>
<reference evidence="2 3" key="1">
    <citation type="submission" date="2013-05" db="EMBL/GenBank/DDBJ databases">
        <title>Genome assembly of Chondromyces apiculatus DSM 436.</title>
        <authorList>
            <person name="Sharma G."/>
            <person name="Khatri I."/>
            <person name="Kaur C."/>
            <person name="Mayilraj S."/>
            <person name="Subramanian S."/>
        </authorList>
    </citation>
    <scope>NUCLEOTIDE SEQUENCE [LARGE SCALE GENOMIC DNA]</scope>
    <source>
        <strain evidence="2 3">DSM 436</strain>
    </source>
</reference>
<evidence type="ECO:0000259" key="1">
    <source>
        <dbReference type="Pfam" id="PF18145"/>
    </source>
</evidence>